<dbReference type="NCBIfam" id="TIGR01641">
    <property type="entry name" value="phageSPP1_gp7"/>
    <property type="match status" value="1"/>
</dbReference>
<sequence length="230" mass="27867">MHYLETMGDDAEYEFVAKRDEKTSKICRHYDKKVFKVKDMVPGINAPPMHPHCRSTTVPHVGSWRDKFFKDRQGKYRLKDEDAPSIIKESGAKWTDKNDPYGIQRQRHADDYYEEIRNRKKEIEIREVARNTGFRQSTIKRIYKHIFINKYELEKGYTTFDSDFEMAKSWFRLREGKEIKQMDIIMLKHEALEHYLMNKYNYKYKEAHDIVERKYNYNKAISDQENNNQK</sequence>
<dbReference type="Pfam" id="PF04233">
    <property type="entry name" value="Phage_Mu_F"/>
    <property type="match status" value="1"/>
</dbReference>
<evidence type="ECO:0000313" key="3">
    <source>
        <dbReference type="Proteomes" id="UP000246800"/>
    </source>
</evidence>
<feature type="domain" description="Phage head morphogenesis" evidence="1">
    <location>
        <begin position="11"/>
        <end position="57"/>
    </location>
</feature>
<dbReference type="InterPro" id="IPR006528">
    <property type="entry name" value="Phage_head_morphogenesis_dom"/>
</dbReference>
<gene>
    <name evidence="2" type="ORF">DD902_10225</name>
</gene>
<name>A0A317YQZ2_STAPS</name>
<evidence type="ECO:0000259" key="1">
    <source>
        <dbReference type="Pfam" id="PF04233"/>
    </source>
</evidence>
<comment type="caution">
    <text evidence="2">The sequence shown here is derived from an EMBL/GenBank/DDBJ whole genome shotgun (WGS) entry which is preliminary data.</text>
</comment>
<dbReference type="EMBL" id="QEIT01000059">
    <property type="protein sequence ID" value="PWZ73679.1"/>
    <property type="molecule type" value="Genomic_DNA"/>
</dbReference>
<evidence type="ECO:0000313" key="2">
    <source>
        <dbReference type="EMBL" id="PWZ73679.1"/>
    </source>
</evidence>
<protein>
    <submittedName>
        <fullName evidence="2">Phage head morphogenesis protein</fullName>
    </submittedName>
</protein>
<reference evidence="2 3" key="1">
    <citation type="journal article" date="2018" name="Vet. Microbiol.">
        <title>Clonal diversity and geographic distribution of methicillin-resistant Staphylococcus pseudintermedius from Australian animals: Discovery of novel sequence types.</title>
        <authorList>
            <person name="Worthing K.A."/>
            <person name="Abraham S."/>
            <person name="Coombs G.W."/>
            <person name="Pang S."/>
            <person name="Saputra S."/>
            <person name="Jordan D."/>
            <person name="Trott D.J."/>
            <person name="Norris J.M."/>
        </authorList>
    </citation>
    <scope>NUCLEOTIDE SEQUENCE [LARGE SCALE GENOMIC DNA]</scope>
    <source>
        <strain evidence="2 3">ST525 1</strain>
    </source>
</reference>
<organism evidence="2 3">
    <name type="scientific">Staphylococcus pseudintermedius</name>
    <dbReference type="NCBI Taxonomy" id="283734"/>
    <lineage>
        <taxon>Bacteria</taxon>
        <taxon>Bacillati</taxon>
        <taxon>Bacillota</taxon>
        <taxon>Bacilli</taxon>
        <taxon>Bacillales</taxon>
        <taxon>Staphylococcaceae</taxon>
        <taxon>Staphylococcus</taxon>
        <taxon>Staphylococcus intermedius group</taxon>
    </lineage>
</organism>
<dbReference type="AlphaFoldDB" id="A0A317YQZ2"/>
<proteinExistence type="predicted"/>
<dbReference type="Proteomes" id="UP000246800">
    <property type="component" value="Unassembled WGS sequence"/>
</dbReference>
<accession>A0A317YQZ2</accession>